<keyword evidence="6" id="KW-0206">Cytoskeleton</keyword>
<proteinExistence type="inferred from homology"/>
<keyword evidence="3" id="KW-0963">Cytoplasm</keyword>
<dbReference type="Gene3D" id="1.20.5.1700">
    <property type="match status" value="1"/>
</dbReference>
<organism evidence="9 10">
    <name type="scientific">Tribolium castaneum</name>
    <name type="common">Red flour beetle</name>
    <dbReference type="NCBI Taxonomy" id="7070"/>
    <lineage>
        <taxon>Eukaryota</taxon>
        <taxon>Metazoa</taxon>
        <taxon>Ecdysozoa</taxon>
        <taxon>Arthropoda</taxon>
        <taxon>Hexapoda</taxon>
        <taxon>Insecta</taxon>
        <taxon>Pterygota</taxon>
        <taxon>Neoptera</taxon>
        <taxon>Endopterygota</taxon>
        <taxon>Coleoptera</taxon>
        <taxon>Polyphaga</taxon>
        <taxon>Cucujiformia</taxon>
        <taxon>Tenebrionidae</taxon>
        <taxon>Tenebrionidae incertae sedis</taxon>
        <taxon>Tribolium</taxon>
    </lineage>
</organism>
<evidence type="ECO:0000256" key="1">
    <source>
        <dbReference type="ARBA" id="ARBA00004245"/>
    </source>
</evidence>
<dbReference type="AlphaFoldDB" id="D6W782"/>
<comment type="subcellular location">
    <subcellularLocation>
        <location evidence="1">Cytoplasm</location>
        <location evidence="1">Cytoskeleton</location>
    </subcellularLocation>
</comment>
<evidence type="ECO:0000313" key="10">
    <source>
        <dbReference type="Proteomes" id="UP000007266"/>
    </source>
</evidence>
<dbReference type="EMBL" id="KQ971307">
    <property type="protein sequence ID" value="EFA11593.1"/>
    <property type="molecule type" value="Genomic_DNA"/>
</dbReference>
<evidence type="ECO:0000256" key="3">
    <source>
        <dbReference type="ARBA" id="ARBA00022490"/>
    </source>
</evidence>
<dbReference type="HOGENOM" id="CLU_1027917_0_0_1"/>
<comment type="similarity">
    <text evidence="2">Belongs to the TACC family.</text>
</comment>
<feature type="coiled-coil region" evidence="7">
    <location>
        <begin position="171"/>
        <end position="269"/>
    </location>
</feature>
<dbReference type="InParanoid" id="D6W782"/>
<dbReference type="STRING" id="7070.D6W782"/>
<dbReference type="OrthoDB" id="10255048at2759"/>
<feature type="domain" description="Transforming acidic coiled-coil-containing protein C-terminal" evidence="8">
    <location>
        <begin position="88"/>
        <end position="266"/>
    </location>
</feature>
<evidence type="ECO:0000259" key="8">
    <source>
        <dbReference type="Pfam" id="PF05010"/>
    </source>
</evidence>
<reference evidence="9 10" key="1">
    <citation type="journal article" date="2008" name="Nature">
        <title>The genome of the model beetle and pest Tribolium castaneum.</title>
        <authorList>
            <consortium name="Tribolium Genome Sequencing Consortium"/>
            <person name="Richards S."/>
            <person name="Gibbs R.A."/>
            <person name="Weinstock G.M."/>
            <person name="Brown S.J."/>
            <person name="Denell R."/>
            <person name="Beeman R.W."/>
            <person name="Gibbs R."/>
            <person name="Beeman R.W."/>
            <person name="Brown S.J."/>
            <person name="Bucher G."/>
            <person name="Friedrich M."/>
            <person name="Grimmelikhuijzen C.J."/>
            <person name="Klingler M."/>
            <person name="Lorenzen M."/>
            <person name="Richards S."/>
            <person name="Roth S."/>
            <person name="Schroder R."/>
            <person name="Tautz D."/>
            <person name="Zdobnov E.M."/>
            <person name="Muzny D."/>
            <person name="Gibbs R.A."/>
            <person name="Weinstock G.M."/>
            <person name="Attaway T."/>
            <person name="Bell S."/>
            <person name="Buhay C.J."/>
            <person name="Chandrabose M.N."/>
            <person name="Chavez D."/>
            <person name="Clerk-Blankenburg K.P."/>
            <person name="Cree A."/>
            <person name="Dao M."/>
            <person name="Davis C."/>
            <person name="Chacko J."/>
            <person name="Dinh H."/>
            <person name="Dugan-Rocha S."/>
            <person name="Fowler G."/>
            <person name="Garner T.T."/>
            <person name="Garnes J."/>
            <person name="Gnirke A."/>
            <person name="Hawes A."/>
            <person name="Hernandez J."/>
            <person name="Hines S."/>
            <person name="Holder M."/>
            <person name="Hume J."/>
            <person name="Jhangiani S.N."/>
            <person name="Joshi V."/>
            <person name="Khan Z.M."/>
            <person name="Jackson L."/>
            <person name="Kovar C."/>
            <person name="Kowis A."/>
            <person name="Lee S."/>
            <person name="Lewis L.R."/>
            <person name="Margolis J."/>
            <person name="Morgan M."/>
            <person name="Nazareth L.V."/>
            <person name="Nguyen N."/>
            <person name="Okwuonu G."/>
            <person name="Parker D."/>
            <person name="Richards S."/>
            <person name="Ruiz S.J."/>
            <person name="Santibanez J."/>
            <person name="Savard J."/>
            <person name="Scherer S.E."/>
            <person name="Schneider B."/>
            <person name="Sodergren E."/>
            <person name="Tautz D."/>
            <person name="Vattahil S."/>
            <person name="Villasana D."/>
            <person name="White C.S."/>
            <person name="Wright R."/>
            <person name="Park Y."/>
            <person name="Beeman R.W."/>
            <person name="Lord J."/>
            <person name="Oppert B."/>
            <person name="Lorenzen M."/>
            <person name="Brown S."/>
            <person name="Wang L."/>
            <person name="Savard J."/>
            <person name="Tautz D."/>
            <person name="Richards S."/>
            <person name="Weinstock G."/>
            <person name="Gibbs R.A."/>
            <person name="Liu Y."/>
            <person name="Worley K."/>
            <person name="Weinstock G."/>
            <person name="Elsik C.G."/>
            <person name="Reese J.T."/>
            <person name="Elhaik E."/>
            <person name="Landan G."/>
            <person name="Graur D."/>
            <person name="Arensburger P."/>
            <person name="Atkinson P."/>
            <person name="Beeman R.W."/>
            <person name="Beidler J."/>
            <person name="Brown S.J."/>
            <person name="Demuth J.P."/>
            <person name="Drury D.W."/>
            <person name="Du Y.Z."/>
            <person name="Fujiwara H."/>
            <person name="Lorenzen M."/>
            <person name="Maselli V."/>
            <person name="Osanai M."/>
            <person name="Park Y."/>
            <person name="Robertson H.M."/>
            <person name="Tu Z."/>
            <person name="Wang J.J."/>
            <person name="Wang S."/>
            <person name="Richards S."/>
            <person name="Song H."/>
            <person name="Zhang L."/>
            <person name="Sodergren E."/>
            <person name="Werner D."/>
            <person name="Stanke M."/>
            <person name="Morgenstern B."/>
            <person name="Solovyev V."/>
            <person name="Kosarev P."/>
            <person name="Brown G."/>
            <person name="Chen H.C."/>
            <person name="Ermolaeva O."/>
            <person name="Hlavina W."/>
            <person name="Kapustin Y."/>
            <person name="Kiryutin B."/>
            <person name="Kitts P."/>
            <person name="Maglott D."/>
            <person name="Pruitt K."/>
            <person name="Sapojnikov V."/>
            <person name="Souvorov A."/>
            <person name="Mackey A.J."/>
            <person name="Waterhouse R.M."/>
            <person name="Wyder S."/>
            <person name="Zdobnov E.M."/>
            <person name="Zdobnov E.M."/>
            <person name="Wyder S."/>
            <person name="Kriventseva E.V."/>
            <person name="Kadowaki T."/>
            <person name="Bork P."/>
            <person name="Aranda M."/>
            <person name="Bao R."/>
            <person name="Beermann A."/>
            <person name="Berns N."/>
            <person name="Bolognesi R."/>
            <person name="Bonneton F."/>
            <person name="Bopp D."/>
            <person name="Brown S.J."/>
            <person name="Bucher G."/>
            <person name="Butts T."/>
            <person name="Chaumot A."/>
            <person name="Denell R.E."/>
            <person name="Ferrier D.E."/>
            <person name="Friedrich M."/>
            <person name="Gordon C.M."/>
            <person name="Jindra M."/>
            <person name="Klingler M."/>
            <person name="Lan Q."/>
            <person name="Lattorff H.M."/>
            <person name="Laudet V."/>
            <person name="von Levetsow C."/>
            <person name="Liu Z."/>
            <person name="Lutz R."/>
            <person name="Lynch J.A."/>
            <person name="da Fonseca R.N."/>
            <person name="Posnien N."/>
            <person name="Reuter R."/>
            <person name="Roth S."/>
            <person name="Savard J."/>
            <person name="Schinko J.B."/>
            <person name="Schmitt C."/>
            <person name="Schoppmeier M."/>
            <person name="Schroder R."/>
            <person name="Shippy T.D."/>
            <person name="Simonnet F."/>
            <person name="Marques-Souza H."/>
            <person name="Tautz D."/>
            <person name="Tomoyasu Y."/>
            <person name="Trauner J."/>
            <person name="Van der Zee M."/>
            <person name="Vervoort M."/>
            <person name="Wittkopp N."/>
            <person name="Wimmer E.A."/>
            <person name="Yang X."/>
            <person name="Jones A.K."/>
            <person name="Sattelle D.B."/>
            <person name="Ebert P.R."/>
            <person name="Nelson D."/>
            <person name="Scott J.G."/>
            <person name="Beeman R.W."/>
            <person name="Muthukrishnan S."/>
            <person name="Kramer K.J."/>
            <person name="Arakane Y."/>
            <person name="Beeman R.W."/>
            <person name="Zhu Q."/>
            <person name="Hogenkamp D."/>
            <person name="Dixit R."/>
            <person name="Oppert B."/>
            <person name="Jiang H."/>
            <person name="Zou Z."/>
            <person name="Marshall J."/>
            <person name="Elpidina E."/>
            <person name="Vinokurov K."/>
            <person name="Oppert C."/>
            <person name="Zou Z."/>
            <person name="Evans J."/>
            <person name="Lu Z."/>
            <person name="Zhao P."/>
            <person name="Sumathipala N."/>
            <person name="Altincicek B."/>
            <person name="Vilcinskas A."/>
            <person name="Williams M."/>
            <person name="Hultmark D."/>
            <person name="Hetru C."/>
            <person name="Jiang H."/>
            <person name="Grimmelikhuijzen C.J."/>
            <person name="Hauser F."/>
            <person name="Cazzamali G."/>
            <person name="Williamson M."/>
            <person name="Park Y."/>
            <person name="Li B."/>
            <person name="Tanaka Y."/>
            <person name="Predel R."/>
            <person name="Neupert S."/>
            <person name="Schachtner J."/>
            <person name="Verleyen P."/>
            <person name="Raible F."/>
            <person name="Bork P."/>
            <person name="Friedrich M."/>
            <person name="Walden K.K."/>
            <person name="Robertson H.M."/>
            <person name="Angeli S."/>
            <person name="Foret S."/>
            <person name="Bucher G."/>
            <person name="Schuetz S."/>
            <person name="Maleszka R."/>
            <person name="Wimmer E.A."/>
            <person name="Beeman R.W."/>
            <person name="Lorenzen M."/>
            <person name="Tomoyasu Y."/>
            <person name="Miller S.C."/>
            <person name="Grossmann D."/>
            <person name="Bucher G."/>
        </authorList>
    </citation>
    <scope>NUCLEOTIDE SEQUENCE [LARGE SCALE GENOMIC DNA]</scope>
    <source>
        <strain evidence="9 10">Georgia GA2</strain>
    </source>
</reference>
<reference evidence="9 10" key="2">
    <citation type="journal article" date="2010" name="Nucleic Acids Res.">
        <title>BeetleBase in 2010: revisions to provide comprehensive genomic information for Tribolium castaneum.</title>
        <authorList>
            <person name="Kim H.S."/>
            <person name="Murphy T."/>
            <person name="Xia J."/>
            <person name="Caragea D."/>
            <person name="Park Y."/>
            <person name="Beeman R.W."/>
            <person name="Lorenzen M.D."/>
            <person name="Butcher S."/>
            <person name="Manak J.R."/>
            <person name="Brown S.J."/>
        </authorList>
    </citation>
    <scope>GENOME REANNOTATION</scope>
    <source>
        <strain evidence="9 10">Georgia GA2</strain>
    </source>
</reference>
<dbReference type="PANTHER" id="PTHR13924">
    <property type="entry name" value="TRANSFORMING ACIDIC COILED-COIL CONTAINING PROTEIN 1/2"/>
    <property type="match status" value="1"/>
</dbReference>
<dbReference type="PhylomeDB" id="D6W782"/>
<dbReference type="PANTHER" id="PTHR13924:SF10">
    <property type="entry name" value="TRANSFORMING ACIDIC COILED-COIL PROTEIN, ISOFORM K"/>
    <property type="match status" value="1"/>
</dbReference>
<protein>
    <submittedName>
        <fullName evidence="9">Transforming acidic coiled-coil protein</fullName>
    </submittedName>
</protein>
<sequence length="271" mass="31050">MASQENNLIVDSGEKLSQQQEISDLKLQLNASQQTIASLELKVRQKEEIIIKSQADSFKQTEALKSDIKKLREQLKETSQILENSSTSELQEALKAAEDKAAKALNDLHDRIEKDQKMNQILEEYEKTIATHDTEYKKLNDLHETVKGNLATLEMAFHDVIQKYERAKAVIEGFKANEEVFKDNIERMEKNLKMEAQRYESLKAHASKQIEKANKENIFLKSQFEALELKQNAIIKRLEIKTAALENSLEQKTKECEELAALCDEVTGKKV</sequence>
<accession>D6W782</accession>
<keyword evidence="4" id="KW-0597">Phosphoprotein</keyword>
<gene>
    <name evidence="9" type="primary">AUGUSTUS-3.0.2_13569</name>
    <name evidence="9" type="ORF">TcasGA2_TC013569</name>
</gene>
<dbReference type="KEGG" id="tca:103313042"/>
<dbReference type="InterPro" id="IPR039915">
    <property type="entry name" value="TACC"/>
</dbReference>
<evidence type="ECO:0000256" key="6">
    <source>
        <dbReference type="ARBA" id="ARBA00023212"/>
    </source>
</evidence>
<keyword evidence="5 7" id="KW-0175">Coiled coil</keyword>
<evidence type="ECO:0000313" key="9">
    <source>
        <dbReference type="EMBL" id="EFA11593.1"/>
    </source>
</evidence>
<evidence type="ECO:0000256" key="2">
    <source>
        <dbReference type="ARBA" id="ARBA00009423"/>
    </source>
</evidence>
<feature type="coiled-coil region" evidence="7">
    <location>
        <begin position="22"/>
        <end position="142"/>
    </location>
</feature>
<evidence type="ECO:0000256" key="4">
    <source>
        <dbReference type="ARBA" id="ARBA00022553"/>
    </source>
</evidence>
<dbReference type="GO" id="GO:0007052">
    <property type="term" value="P:mitotic spindle organization"/>
    <property type="evidence" value="ECO:0007669"/>
    <property type="project" value="InterPro"/>
</dbReference>
<dbReference type="Pfam" id="PF05010">
    <property type="entry name" value="TACC_C"/>
    <property type="match status" value="1"/>
</dbReference>
<dbReference type="Proteomes" id="UP000007266">
    <property type="component" value="Linkage group 1"/>
</dbReference>
<dbReference type="OMA" id="TLEMAFH"/>
<dbReference type="GO" id="GO:0005856">
    <property type="term" value="C:cytoskeleton"/>
    <property type="evidence" value="ECO:0007669"/>
    <property type="project" value="UniProtKB-SubCell"/>
</dbReference>
<evidence type="ECO:0000256" key="7">
    <source>
        <dbReference type="SAM" id="Coils"/>
    </source>
</evidence>
<dbReference type="InterPro" id="IPR007707">
    <property type="entry name" value="TACC_C"/>
</dbReference>
<keyword evidence="10" id="KW-1185">Reference proteome</keyword>
<evidence type="ECO:0000256" key="5">
    <source>
        <dbReference type="ARBA" id="ARBA00023054"/>
    </source>
</evidence>
<dbReference type="eggNOG" id="ENOG502QUT1">
    <property type="taxonomic scope" value="Eukaryota"/>
</dbReference>
<name>D6W782_TRICA</name>